<evidence type="ECO:0000256" key="2">
    <source>
        <dbReference type="ARBA" id="ARBA00022490"/>
    </source>
</evidence>
<evidence type="ECO:0000313" key="10">
    <source>
        <dbReference type="Proteomes" id="UP001152747"/>
    </source>
</evidence>
<feature type="compositionally biased region" description="Basic and acidic residues" evidence="7">
    <location>
        <begin position="244"/>
        <end position="256"/>
    </location>
</feature>
<feature type="compositionally biased region" description="Polar residues" evidence="7">
    <location>
        <begin position="658"/>
        <end position="674"/>
    </location>
</feature>
<dbReference type="PANTHER" id="PTHR12609">
    <property type="entry name" value="MICROTUBULE ASSOCIATED PROTEIN XMAP215"/>
    <property type="match status" value="1"/>
</dbReference>
<evidence type="ECO:0000313" key="9">
    <source>
        <dbReference type="EMBL" id="CAI5441446.1"/>
    </source>
</evidence>
<evidence type="ECO:0000259" key="8">
    <source>
        <dbReference type="SMART" id="SM01349"/>
    </source>
</evidence>
<dbReference type="GO" id="GO:0030951">
    <property type="term" value="P:establishment or maintenance of microtubule cytoskeleton polarity"/>
    <property type="evidence" value="ECO:0007669"/>
    <property type="project" value="InterPro"/>
</dbReference>
<dbReference type="InterPro" id="IPR016024">
    <property type="entry name" value="ARM-type_fold"/>
</dbReference>
<evidence type="ECO:0000256" key="1">
    <source>
        <dbReference type="ARBA" id="ARBA00004245"/>
    </source>
</evidence>
<evidence type="ECO:0000256" key="6">
    <source>
        <dbReference type="PROSITE-ProRule" id="PRU00103"/>
    </source>
</evidence>
<feature type="compositionally biased region" description="Gly residues" evidence="7">
    <location>
        <begin position="539"/>
        <end position="550"/>
    </location>
</feature>
<dbReference type="InterPro" id="IPR011989">
    <property type="entry name" value="ARM-like"/>
</dbReference>
<dbReference type="InterPro" id="IPR034085">
    <property type="entry name" value="TOG"/>
</dbReference>
<dbReference type="OrthoDB" id="205662at2759"/>
<dbReference type="PROSITE" id="PS50077">
    <property type="entry name" value="HEAT_REPEAT"/>
    <property type="match status" value="1"/>
</dbReference>
<dbReference type="Pfam" id="PF12348">
    <property type="entry name" value="CLASP_N"/>
    <property type="match status" value="1"/>
</dbReference>
<dbReference type="InterPro" id="IPR048491">
    <property type="entry name" value="XMAP215_CLASP_TOG"/>
</dbReference>
<proteinExistence type="inferred from homology"/>
<dbReference type="GO" id="GO:0051010">
    <property type="term" value="F:microtubule plus-end binding"/>
    <property type="evidence" value="ECO:0007669"/>
    <property type="project" value="InterPro"/>
</dbReference>
<evidence type="ECO:0000256" key="4">
    <source>
        <dbReference type="ARBA" id="ARBA00023212"/>
    </source>
</evidence>
<accession>A0A9P1MZ22</accession>
<protein>
    <recommendedName>
        <fullName evidence="8">TOG domain-containing protein</fullName>
    </recommendedName>
</protein>
<dbReference type="SMART" id="SM01349">
    <property type="entry name" value="TOG"/>
    <property type="match status" value="2"/>
</dbReference>
<evidence type="ECO:0000256" key="5">
    <source>
        <dbReference type="ARBA" id="ARBA00025722"/>
    </source>
</evidence>
<feature type="region of interest" description="Disordered" evidence="7">
    <location>
        <begin position="244"/>
        <end position="274"/>
    </location>
</feature>
<feature type="compositionally biased region" description="Polar residues" evidence="7">
    <location>
        <begin position="683"/>
        <end position="693"/>
    </location>
</feature>
<keyword evidence="3" id="KW-0677">Repeat</keyword>
<keyword evidence="4" id="KW-0206">Cytoskeleton</keyword>
<feature type="compositionally biased region" description="Pro residues" evidence="7">
    <location>
        <begin position="588"/>
        <end position="604"/>
    </location>
</feature>
<feature type="compositionally biased region" description="Polar residues" evidence="7">
    <location>
        <begin position="568"/>
        <end position="584"/>
    </location>
</feature>
<dbReference type="InterPro" id="IPR021133">
    <property type="entry name" value="HEAT_type_2"/>
</dbReference>
<dbReference type="GO" id="GO:0061863">
    <property type="term" value="F:microtubule plus end polymerase"/>
    <property type="evidence" value="ECO:0007669"/>
    <property type="project" value="InterPro"/>
</dbReference>
<reference evidence="9" key="1">
    <citation type="submission" date="2022-11" db="EMBL/GenBank/DDBJ databases">
        <authorList>
            <person name="Kikuchi T."/>
        </authorList>
    </citation>
    <scope>NUCLEOTIDE SEQUENCE</scope>
    <source>
        <strain evidence="9">PS1010</strain>
    </source>
</reference>
<dbReference type="Proteomes" id="UP001152747">
    <property type="component" value="Unassembled WGS sequence"/>
</dbReference>
<dbReference type="InterPro" id="IPR045110">
    <property type="entry name" value="XMAP215"/>
</dbReference>
<dbReference type="InterPro" id="IPR024395">
    <property type="entry name" value="CLASP_N_dom"/>
</dbReference>
<comment type="subcellular location">
    <subcellularLocation>
        <location evidence="1">Cytoplasm</location>
        <location evidence="1">Cytoskeleton</location>
    </subcellularLocation>
</comment>
<comment type="similarity">
    <text evidence="5">Belongs to the TOG/XMAP215 family.</text>
</comment>
<feature type="repeat" description="HEAT" evidence="6">
    <location>
        <begin position="103"/>
        <end position="141"/>
    </location>
</feature>
<dbReference type="Gene3D" id="1.25.10.10">
    <property type="entry name" value="Leucine-rich Repeat Variant"/>
    <property type="match status" value="2"/>
</dbReference>
<evidence type="ECO:0000256" key="3">
    <source>
        <dbReference type="ARBA" id="ARBA00022737"/>
    </source>
</evidence>
<dbReference type="FunFam" id="1.25.10.10:FF:000019">
    <property type="entry name" value="Cytoskeleton-associated protein 5"/>
    <property type="match status" value="1"/>
</dbReference>
<evidence type="ECO:0000256" key="7">
    <source>
        <dbReference type="SAM" id="MobiDB-lite"/>
    </source>
</evidence>
<dbReference type="AlphaFoldDB" id="A0A9P1MZ22"/>
<dbReference type="EMBL" id="CANHGI010000002">
    <property type="protein sequence ID" value="CAI5441446.1"/>
    <property type="molecule type" value="Genomic_DNA"/>
</dbReference>
<feature type="region of interest" description="Disordered" evidence="7">
    <location>
        <begin position="539"/>
        <end position="730"/>
    </location>
</feature>
<keyword evidence="10" id="KW-1185">Reference proteome</keyword>
<dbReference type="GO" id="GO:0046785">
    <property type="term" value="P:microtubule polymerization"/>
    <property type="evidence" value="ECO:0007669"/>
    <property type="project" value="InterPro"/>
</dbReference>
<sequence>MDEWDFLDEVDVIQKWPVDQKKVVFEGGKWNERKAGLEALNSLIEQNPRLSTTTMTVYGELMDEIRKILDRESNIVVVCTAAKTVELLAKGLRTKFGGFVGMVFPFLIKRAKDKKKNVRDAVSSSLEAVAETTTSERIQKDILDWFAIPSPESKQTLLEFLYRYFVKMDRITDLGFVKAIINLVVKCATDSDVNVRDKACMSLGSLRRLMSDSLSPFIVSIAGDNSKMEKIAQYEQQAKEEYEKLQSEKPKRHVAEGEVSETGTGNEQGSNGIEGEENIENIDAWEMLEAEDIAKKLEKNVESLLVDKNWKERLAGCEAVKKGVDSVGRIEITDRLREISIILIRIIEKDVNVNVASCSANILTGIAIKARFPYSSLANKSFPICFDKLKDKKALLRDALNEYIDAAATTTPLSSYCEAVQGGLTSKNPQTRQQTALFLSRLFSKHDEKTVDIESVKILTEFINKISNDADKDVREASLCLVSAIQKTIGEGPTRRMFPEVLDDSTKSEKIPKIIEELEEQFGKKATVEMKRLAKQYGGGIGNGGGGGGNNSSNTQSKKPLPSKPAVRTTTTNRPISRPQTAATSKPVPKPIVKPAAPIPPKPIARPQSVKPVAAQTTRPISAPRRPLTTVTQPAPKPFVARPAPSFCNKPKPKTEATVRSASPMNKNPTNSSFGIRPPSPSLIFSSTSNPSINKPRPIPPKTDLSTSSSSRIRPPSRSRLPTPNRNIPN</sequence>
<feature type="domain" description="TOG" evidence="8">
    <location>
        <begin position="286"/>
        <end position="527"/>
    </location>
</feature>
<dbReference type="GO" id="GO:0007051">
    <property type="term" value="P:spindle organization"/>
    <property type="evidence" value="ECO:0007669"/>
    <property type="project" value="InterPro"/>
</dbReference>
<name>A0A9P1MZ22_9PELO</name>
<keyword evidence="2" id="KW-0963">Cytoplasm</keyword>
<dbReference type="SUPFAM" id="SSF48371">
    <property type="entry name" value="ARM repeat"/>
    <property type="match status" value="1"/>
</dbReference>
<dbReference type="GO" id="GO:0005856">
    <property type="term" value="C:cytoskeleton"/>
    <property type="evidence" value="ECO:0007669"/>
    <property type="project" value="UniProtKB-SubCell"/>
</dbReference>
<organism evidence="9 10">
    <name type="scientific">Caenorhabditis angaria</name>
    <dbReference type="NCBI Taxonomy" id="860376"/>
    <lineage>
        <taxon>Eukaryota</taxon>
        <taxon>Metazoa</taxon>
        <taxon>Ecdysozoa</taxon>
        <taxon>Nematoda</taxon>
        <taxon>Chromadorea</taxon>
        <taxon>Rhabditida</taxon>
        <taxon>Rhabditina</taxon>
        <taxon>Rhabditomorpha</taxon>
        <taxon>Rhabditoidea</taxon>
        <taxon>Rhabditidae</taxon>
        <taxon>Peloderinae</taxon>
        <taxon>Caenorhabditis</taxon>
    </lineage>
</organism>
<comment type="caution">
    <text evidence="9">The sequence shown here is derived from an EMBL/GenBank/DDBJ whole genome shotgun (WGS) entry which is preliminary data.</text>
</comment>
<feature type="domain" description="TOG" evidence="8">
    <location>
        <begin position="5"/>
        <end position="251"/>
    </location>
</feature>
<dbReference type="Pfam" id="PF21041">
    <property type="entry name" value="XMAP215_CLASP_TOG"/>
    <property type="match status" value="1"/>
</dbReference>
<gene>
    <name evidence="9" type="ORF">CAMP_LOCUS4083</name>
</gene>
<feature type="compositionally biased region" description="Low complexity" evidence="7">
    <location>
        <begin position="705"/>
        <end position="724"/>
    </location>
</feature>